<keyword evidence="5" id="KW-0812">Transmembrane</keyword>
<dbReference type="Proteomes" id="UP000002191">
    <property type="component" value="Chromosome"/>
</dbReference>
<accession>E6VTG7</accession>
<dbReference type="InterPro" id="IPR006143">
    <property type="entry name" value="RND_pump_MFP"/>
</dbReference>
<dbReference type="AlphaFoldDB" id="E6VTG7"/>
<keyword evidence="5" id="KW-1133">Transmembrane helix</keyword>
<evidence type="ECO:0000256" key="2">
    <source>
        <dbReference type="ARBA" id="ARBA00009477"/>
    </source>
</evidence>
<organism evidence="7 8">
    <name type="scientific">Pseudodesulfovibrio aespoeensis (strain ATCC 700646 / DSM 10631 / Aspo-2)</name>
    <name type="common">Desulfovibrio aespoeensis</name>
    <dbReference type="NCBI Taxonomy" id="643562"/>
    <lineage>
        <taxon>Bacteria</taxon>
        <taxon>Pseudomonadati</taxon>
        <taxon>Thermodesulfobacteriota</taxon>
        <taxon>Desulfovibrionia</taxon>
        <taxon>Desulfovibrionales</taxon>
        <taxon>Desulfovibrionaceae</taxon>
    </lineage>
</organism>
<dbReference type="PROSITE" id="PS50113">
    <property type="entry name" value="PAC"/>
    <property type="match status" value="1"/>
</dbReference>
<dbReference type="Gene3D" id="3.30.450.20">
    <property type="entry name" value="PAS domain"/>
    <property type="match status" value="1"/>
</dbReference>
<dbReference type="SUPFAM" id="SSF111369">
    <property type="entry name" value="HlyD-like secretion proteins"/>
    <property type="match status" value="2"/>
</dbReference>
<sequence length="589" mass="63800">MDMVVSMAIQWERIFTDSILRHMNDGVVVLNAEGVIVGGNPAASSMMAINMDDGNLTLARITLEREGNDAFLQVLLDSVYERTAIHNRLVDYVRPDGTALPLAVTASHLRNESGKIEGAFLVLRDATEMEELKANERSLNEELKAALRQADENGRALEAALHQGLRIRNWLSAAILILFLGLGSFHWFGSSLMEVQGASIAGRSGESEPQNSMVVNARPVTRTISLSGIVAPLEEVTLAAPFQGKIQSKQFFYGDSVERGQTLLVLDTAEMVAKVREARAEYIKAKKKTLELEGWEKTPDVSKAKRSLNQAKGLLRQAENKASEDKTLYEQGIIPKSEYDSSVQDVGDKKMQYFSSLESLQSTLGKGDAEYLEIARMELDNAEAKMKAAEEKLEQAEIKAPVSGIAIRPSAKDKDAKNVETGMSVAEGQALLSIGSLEGLSITTEVDELDINSLEKGQPVLVSGDAFPDIQLKGLIAQISSQANEGQVPTFTTTIRLRDLPDDVGKQVRLGMTANMQVQTYSNPEALLVPLTAVHRSGEGISVHVVEADGSVRETMVETGDTTLTEVEIVSGLKPGATILIGPTISGQP</sequence>
<dbReference type="Gene3D" id="2.40.50.100">
    <property type="match status" value="1"/>
</dbReference>
<keyword evidence="3 4" id="KW-0175">Coiled coil</keyword>
<keyword evidence="8" id="KW-1185">Reference proteome</keyword>
<evidence type="ECO:0000313" key="7">
    <source>
        <dbReference type="EMBL" id="ADU62144.1"/>
    </source>
</evidence>
<feature type="coiled-coil region" evidence="4">
    <location>
        <begin position="126"/>
        <end position="160"/>
    </location>
</feature>
<dbReference type="Gene3D" id="2.40.420.20">
    <property type="match status" value="1"/>
</dbReference>
<evidence type="ECO:0000256" key="3">
    <source>
        <dbReference type="ARBA" id="ARBA00023054"/>
    </source>
</evidence>
<dbReference type="KEGG" id="das:Daes_1128"/>
<reference evidence="8" key="1">
    <citation type="submission" date="2010-12" db="EMBL/GenBank/DDBJ databases">
        <title>Complete sequence of Desulfovibrio aespoeensis Aspo-2.</title>
        <authorList>
            <consortium name="US DOE Joint Genome Institute"/>
            <person name="Lucas S."/>
            <person name="Copeland A."/>
            <person name="Lapidus A."/>
            <person name="Cheng J.-F."/>
            <person name="Goodwin L."/>
            <person name="Pitluck S."/>
            <person name="Chertkov O."/>
            <person name="Misra M."/>
            <person name="Detter J.C."/>
            <person name="Han C."/>
            <person name="Tapia R."/>
            <person name="Land M."/>
            <person name="Hauser L."/>
            <person name="Kyrpides N."/>
            <person name="Ivanova N."/>
            <person name="Ovchinnikova G."/>
            <person name="Pedersen K."/>
            <person name="Jagevall S."/>
            <person name="Hazen T."/>
            <person name="Woyke T."/>
        </authorList>
    </citation>
    <scope>NUCLEOTIDE SEQUENCE [LARGE SCALE GENOMIC DNA]</scope>
    <source>
        <strain evidence="8">ATCC 700646 / DSM 10631 / Aspo-2</strain>
    </source>
</reference>
<dbReference type="NCBIfam" id="TIGR01730">
    <property type="entry name" value="RND_mfp"/>
    <property type="match status" value="1"/>
</dbReference>
<comment type="similarity">
    <text evidence="2">Belongs to the membrane fusion protein (MFP) (TC 8.A.1) family.</text>
</comment>
<dbReference type="InterPro" id="IPR050465">
    <property type="entry name" value="UPF0194_transport"/>
</dbReference>
<dbReference type="HOGENOM" id="CLU_462893_0_0_7"/>
<dbReference type="GO" id="GO:0030313">
    <property type="term" value="C:cell envelope"/>
    <property type="evidence" value="ECO:0007669"/>
    <property type="project" value="UniProtKB-SubCell"/>
</dbReference>
<dbReference type="InterPro" id="IPR013767">
    <property type="entry name" value="PAS_fold"/>
</dbReference>
<dbReference type="STRING" id="643562.Daes_1128"/>
<gene>
    <name evidence="7" type="ordered locus">Daes_1128</name>
</gene>
<dbReference type="Pfam" id="PF00989">
    <property type="entry name" value="PAS"/>
    <property type="match status" value="1"/>
</dbReference>
<dbReference type="InterPro" id="IPR058627">
    <property type="entry name" value="MdtA-like_C"/>
</dbReference>
<dbReference type="eggNOG" id="COG0845">
    <property type="taxonomic scope" value="Bacteria"/>
</dbReference>
<dbReference type="InterPro" id="IPR035965">
    <property type="entry name" value="PAS-like_dom_sf"/>
</dbReference>
<dbReference type="Gene3D" id="2.40.30.170">
    <property type="match status" value="1"/>
</dbReference>
<keyword evidence="5" id="KW-0472">Membrane</keyword>
<dbReference type="NCBIfam" id="TIGR00229">
    <property type="entry name" value="sensory_box"/>
    <property type="match status" value="1"/>
</dbReference>
<comment type="subcellular location">
    <subcellularLocation>
        <location evidence="1">Cell envelope</location>
    </subcellularLocation>
</comment>
<dbReference type="SUPFAM" id="SSF55785">
    <property type="entry name" value="PYP-like sensor domain (PAS domain)"/>
    <property type="match status" value="1"/>
</dbReference>
<reference evidence="7 8" key="2">
    <citation type="journal article" date="2014" name="Genome Announc.">
        <title>Complete Genome Sequence of the Subsurface, Mesophilic Sulfate-Reducing Bacterium Desulfovibrio aespoeensis Aspo-2.</title>
        <authorList>
            <person name="Pedersen K."/>
            <person name="Bengtsson A."/>
            <person name="Edlund J."/>
            <person name="Rabe L."/>
            <person name="Hazen T."/>
            <person name="Chakraborty R."/>
            <person name="Goodwin L."/>
            <person name="Shapiro N."/>
        </authorList>
    </citation>
    <scope>NUCLEOTIDE SEQUENCE [LARGE SCALE GENOMIC DNA]</scope>
    <source>
        <strain evidence="8">ATCC 700646 / DSM 10631 / Aspo-2</strain>
    </source>
</reference>
<feature type="coiled-coil region" evidence="4">
    <location>
        <begin position="372"/>
        <end position="399"/>
    </location>
</feature>
<dbReference type="EMBL" id="CP002431">
    <property type="protein sequence ID" value="ADU62144.1"/>
    <property type="molecule type" value="Genomic_DNA"/>
</dbReference>
<dbReference type="Pfam" id="PF25967">
    <property type="entry name" value="RND-MFP_C"/>
    <property type="match status" value="1"/>
</dbReference>
<dbReference type="GO" id="GO:0016020">
    <property type="term" value="C:membrane"/>
    <property type="evidence" value="ECO:0007669"/>
    <property type="project" value="InterPro"/>
</dbReference>
<evidence type="ECO:0000256" key="1">
    <source>
        <dbReference type="ARBA" id="ARBA00004196"/>
    </source>
</evidence>
<dbReference type="InterPro" id="IPR000700">
    <property type="entry name" value="PAS-assoc_C"/>
</dbReference>
<dbReference type="GO" id="GO:0022857">
    <property type="term" value="F:transmembrane transporter activity"/>
    <property type="evidence" value="ECO:0007669"/>
    <property type="project" value="InterPro"/>
</dbReference>
<evidence type="ECO:0000256" key="5">
    <source>
        <dbReference type="SAM" id="Phobius"/>
    </source>
</evidence>
<proteinExistence type="inferred from homology"/>
<protein>
    <submittedName>
        <fullName evidence="7">Efflux transporter, RND family, MFP subunit</fullName>
    </submittedName>
</protein>
<feature type="transmembrane region" description="Helical" evidence="5">
    <location>
        <begin position="170"/>
        <end position="189"/>
    </location>
</feature>
<dbReference type="OrthoDB" id="9811754at2"/>
<dbReference type="InterPro" id="IPR000014">
    <property type="entry name" value="PAS"/>
</dbReference>
<evidence type="ECO:0000313" key="8">
    <source>
        <dbReference type="Proteomes" id="UP000002191"/>
    </source>
</evidence>
<feature type="domain" description="PAC" evidence="6">
    <location>
        <begin position="86"/>
        <end position="138"/>
    </location>
</feature>
<dbReference type="GO" id="GO:0006355">
    <property type="term" value="P:regulation of DNA-templated transcription"/>
    <property type="evidence" value="ECO:0007669"/>
    <property type="project" value="InterPro"/>
</dbReference>
<dbReference type="PANTHER" id="PTHR32347">
    <property type="entry name" value="EFFLUX SYSTEM COMPONENT YKNX-RELATED"/>
    <property type="match status" value="1"/>
</dbReference>
<evidence type="ECO:0000256" key="4">
    <source>
        <dbReference type="SAM" id="Coils"/>
    </source>
</evidence>
<evidence type="ECO:0000259" key="6">
    <source>
        <dbReference type="PROSITE" id="PS50113"/>
    </source>
</evidence>
<name>E6VTG7_PSEA9</name>